<dbReference type="GeneID" id="64704565"/>
<evidence type="ECO:0000313" key="3">
    <source>
        <dbReference type="Proteomes" id="UP000823399"/>
    </source>
</evidence>
<accession>A0A9P7JN83</accession>
<keyword evidence="1" id="KW-0472">Membrane</keyword>
<keyword evidence="3" id="KW-1185">Reference proteome</keyword>
<keyword evidence="1" id="KW-0812">Transmembrane</keyword>
<dbReference type="RefSeq" id="XP_041287048.1">
    <property type="nucleotide sequence ID" value="XM_041442306.1"/>
</dbReference>
<dbReference type="AlphaFoldDB" id="A0A9P7JN83"/>
<reference evidence="2" key="1">
    <citation type="journal article" date="2020" name="New Phytol.">
        <title>Comparative genomics reveals dynamic genome evolution in host specialist ectomycorrhizal fungi.</title>
        <authorList>
            <person name="Lofgren L.A."/>
            <person name="Nguyen N.H."/>
            <person name="Vilgalys R."/>
            <person name="Ruytinx J."/>
            <person name="Liao H.L."/>
            <person name="Branco S."/>
            <person name="Kuo A."/>
            <person name="LaButti K."/>
            <person name="Lipzen A."/>
            <person name="Andreopoulos W."/>
            <person name="Pangilinan J."/>
            <person name="Riley R."/>
            <person name="Hundley H."/>
            <person name="Na H."/>
            <person name="Barry K."/>
            <person name="Grigoriev I.V."/>
            <person name="Stajich J.E."/>
            <person name="Kennedy P.G."/>
        </authorList>
    </citation>
    <scope>NUCLEOTIDE SEQUENCE</scope>
    <source>
        <strain evidence="2">FC423</strain>
    </source>
</reference>
<dbReference type="EMBL" id="JABBWM010000087">
    <property type="protein sequence ID" value="KAG2092957.1"/>
    <property type="molecule type" value="Genomic_DNA"/>
</dbReference>
<feature type="transmembrane region" description="Helical" evidence="1">
    <location>
        <begin position="153"/>
        <end position="174"/>
    </location>
</feature>
<evidence type="ECO:0000313" key="2">
    <source>
        <dbReference type="EMBL" id="KAG2092957.1"/>
    </source>
</evidence>
<organism evidence="2 3">
    <name type="scientific">Suillus discolor</name>
    <dbReference type="NCBI Taxonomy" id="1912936"/>
    <lineage>
        <taxon>Eukaryota</taxon>
        <taxon>Fungi</taxon>
        <taxon>Dikarya</taxon>
        <taxon>Basidiomycota</taxon>
        <taxon>Agaricomycotina</taxon>
        <taxon>Agaricomycetes</taxon>
        <taxon>Agaricomycetidae</taxon>
        <taxon>Boletales</taxon>
        <taxon>Suillineae</taxon>
        <taxon>Suillaceae</taxon>
        <taxon>Suillus</taxon>
    </lineage>
</organism>
<protein>
    <submittedName>
        <fullName evidence="2">Uncharacterized protein</fullName>
    </submittedName>
</protein>
<proteinExistence type="predicted"/>
<comment type="caution">
    <text evidence="2">The sequence shown here is derived from an EMBL/GenBank/DDBJ whole genome shotgun (WGS) entry which is preliminary data.</text>
</comment>
<keyword evidence="1" id="KW-1133">Transmembrane helix</keyword>
<gene>
    <name evidence="2" type="ORF">F5147DRAFT_779520</name>
</gene>
<feature type="transmembrane region" description="Helical" evidence="1">
    <location>
        <begin position="115"/>
        <end position="141"/>
    </location>
</feature>
<evidence type="ECO:0000256" key="1">
    <source>
        <dbReference type="SAM" id="Phobius"/>
    </source>
</evidence>
<sequence>MGNTAATVFCMPVTIESIKRTSIDGIVNGVEVKSFVDNLSIQMKNQITLAGVSMALDITILAIPGLGATMASQTLCSCSLLFGVNCIFVGTIVWHFGEKMRSIDFVVYYLQKRTAMLIVITSIPTSFCVLSVITSILGFFAGVVSNFRPSTPLMIACFTTLGVVVGSLIVLVVASYGPSLAIESFDDATS</sequence>
<name>A0A9P7JN83_9AGAM</name>
<feature type="transmembrane region" description="Helical" evidence="1">
    <location>
        <begin position="72"/>
        <end position="94"/>
    </location>
</feature>
<dbReference type="OrthoDB" id="2674326at2759"/>
<dbReference type="Proteomes" id="UP000823399">
    <property type="component" value="Unassembled WGS sequence"/>
</dbReference>
<feature type="transmembrane region" description="Helical" evidence="1">
    <location>
        <begin position="47"/>
        <end position="66"/>
    </location>
</feature>